<dbReference type="Proteomes" id="UP001519460">
    <property type="component" value="Unassembled WGS sequence"/>
</dbReference>
<dbReference type="AlphaFoldDB" id="A0ABD0LWC8"/>
<keyword evidence="2" id="KW-1185">Reference proteome</keyword>
<evidence type="ECO:0000313" key="1">
    <source>
        <dbReference type="EMBL" id="KAK7503929.1"/>
    </source>
</evidence>
<evidence type="ECO:0000313" key="2">
    <source>
        <dbReference type="Proteomes" id="UP001519460"/>
    </source>
</evidence>
<gene>
    <name evidence="1" type="ORF">BaRGS_00004661</name>
</gene>
<accession>A0ABD0LWC8</accession>
<comment type="caution">
    <text evidence="1">The sequence shown here is derived from an EMBL/GenBank/DDBJ whole genome shotgun (WGS) entry which is preliminary data.</text>
</comment>
<name>A0ABD0LWC8_9CAEN</name>
<dbReference type="EMBL" id="JACVVK020000017">
    <property type="protein sequence ID" value="KAK7503929.1"/>
    <property type="molecule type" value="Genomic_DNA"/>
</dbReference>
<protein>
    <submittedName>
        <fullName evidence="1">Uncharacterized protein</fullName>
    </submittedName>
</protein>
<sequence>MFELLYPTVQIWIFADSQASVNETHSHVTHNSSKWLCTRHDRQSPSSPRLPPLNLASVGVASLNRRRCRVGKNEYDIEKCRQQADRLSLTLCLSGTIGGQYNFGHETRRRELSVAERKTSPLYRLDELWDAWGSNRALWHGKTQRMKFFCGVMSD</sequence>
<proteinExistence type="predicted"/>
<organism evidence="1 2">
    <name type="scientific">Batillaria attramentaria</name>
    <dbReference type="NCBI Taxonomy" id="370345"/>
    <lineage>
        <taxon>Eukaryota</taxon>
        <taxon>Metazoa</taxon>
        <taxon>Spiralia</taxon>
        <taxon>Lophotrochozoa</taxon>
        <taxon>Mollusca</taxon>
        <taxon>Gastropoda</taxon>
        <taxon>Caenogastropoda</taxon>
        <taxon>Sorbeoconcha</taxon>
        <taxon>Cerithioidea</taxon>
        <taxon>Batillariidae</taxon>
        <taxon>Batillaria</taxon>
    </lineage>
</organism>
<reference evidence="1 2" key="1">
    <citation type="journal article" date="2023" name="Sci. Data">
        <title>Genome assembly of the Korean intertidal mud-creeper Batillaria attramentaria.</title>
        <authorList>
            <person name="Patra A.K."/>
            <person name="Ho P.T."/>
            <person name="Jun S."/>
            <person name="Lee S.J."/>
            <person name="Kim Y."/>
            <person name="Won Y.J."/>
        </authorList>
    </citation>
    <scope>NUCLEOTIDE SEQUENCE [LARGE SCALE GENOMIC DNA]</scope>
    <source>
        <strain evidence="1">Wonlab-2016</strain>
    </source>
</reference>